<keyword evidence="7" id="KW-1185">Reference proteome</keyword>
<feature type="repeat" description="ANK" evidence="3">
    <location>
        <begin position="1288"/>
        <end position="1321"/>
    </location>
</feature>
<dbReference type="KEGG" id="sod:Sant_1223"/>
<feature type="repeat" description="ANK" evidence="3">
    <location>
        <begin position="1560"/>
        <end position="1593"/>
    </location>
</feature>
<dbReference type="HOGENOM" id="CLU_234522_0_0_6"/>
<dbReference type="Pfam" id="PF13606">
    <property type="entry name" value="Ank_3"/>
    <property type="match status" value="1"/>
</dbReference>
<dbReference type="SMART" id="SM00248">
    <property type="entry name" value="ANK"/>
    <property type="match status" value="22"/>
</dbReference>
<evidence type="ECO:0000256" key="1">
    <source>
        <dbReference type="ARBA" id="ARBA00022737"/>
    </source>
</evidence>
<evidence type="ECO:0000256" key="4">
    <source>
        <dbReference type="SAM" id="MobiDB-lite"/>
    </source>
</evidence>
<evidence type="ECO:0000313" key="7">
    <source>
        <dbReference type="Proteomes" id="UP000019028"/>
    </source>
</evidence>
<feature type="compositionally biased region" description="Low complexity" evidence="4">
    <location>
        <begin position="286"/>
        <end position="304"/>
    </location>
</feature>
<keyword evidence="1" id="KW-0677">Repeat</keyword>
<dbReference type="PROSITE" id="PS50088">
    <property type="entry name" value="ANK_REPEAT"/>
    <property type="match status" value="4"/>
</dbReference>
<reference evidence="6 7" key="1">
    <citation type="journal article" date="2014" name="Genome Biol. Evol.">
        <title>Genome degeneration and adaptation in a nascent stage of symbiosis.</title>
        <authorList>
            <person name="Oakeson K.F."/>
            <person name="Gil R."/>
            <person name="Clayton A.L."/>
            <person name="Dunn D.M."/>
            <person name="von Niederhausern A.C."/>
            <person name="Hamil C."/>
            <person name="Aoyagi A."/>
            <person name="Duval B."/>
            <person name="Baca A."/>
            <person name="Silva F.J."/>
            <person name="Vallier A."/>
            <person name="Jackson D.G."/>
            <person name="Latorre A."/>
            <person name="Weiss R.B."/>
            <person name="Heddi A."/>
            <person name="Moya A."/>
            <person name="Dale C."/>
        </authorList>
    </citation>
    <scope>NUCLEOTIDE SEQUENCE [LARGE SCALE GENOMIC DNA]</scope>
    <source>
        <strain evidence="6 7">HS1</strain>
    </source>
</reference>
<dbReference type="EMBL" id="CP006569">
    <property type="protein sequence ID" value="AHF76292.1"/>
    <property type="molecule type" value="Genomic_DNA"/>
</dbReference>
<dbReference type="SUPFAM" id="SSF48403">
    <property type="entry name" value="Ankyrin repeat"/>
    <property type="match status" value="3"/>
</dbReference>
<dbReference type="PATRIC" id="fig|1239307.3.peg.1313"/>
<dbReference type="PROSITE" id="PS50297">
    <property type="entry name" value="ANK_REP_REGION"/>
    <property type="match status" value="1"/>
</dbReference>
<dbReference type="Gene3D" id="1.25.40.20">
    <property type="entry name" value="Ankyrin repeat-containing domain"/>
    <property type="match status" value="7"/>
</dbReference>
<dbReference type="InterPro" id="IPR001810">
    <property type="entry name" value="F-box_dom"/>
</dbReference>
<feature type="domain" description="F-box" evidence="5">
    <location>
        <begin position="1106"/>
        <end position="1153"/>
    </location>
</feature>
<accession>W0HUT2</accession>
<protein>
    <submittedName>
        <fullName evidence="6">Ankyrin repeat domain-containing protein</fullName>
    </submittedName>
</protein>
<dbReference type="Pfam" id="PF00023">
    <property type="entry name" value="Ank"/>
    <property type="match status" value="1"/>
</dbReference>
<keyword evidence="2 3" id="KW-0040">ANK repeat</keyword>
<evidence type="ECO:0000259" key="5">
    <source>
        <dbReference type="PROSITE" id="PS50181"/>
    </source>
</evidence>
<feature type="region of interest" description="Disordered" evidence="4">
    <location>
        <begin position="240"/>
        <end position="304"/>
    </location>
</feature>
<dbReference type="Pfam" id="PF12796">
    <property type="entry name" value="Ank_2"/>
    <property type="match status" value="5"/>
</dbReference>
<evidence type="ECO:0000256" key="3">
    <source>
        <dbReference type="PROSITE-ProRule" id="PRU00023"/>
    </source>
</evidence>
<name>W0HUT2_9GAMM</name>
<sequence>MQRSVISEFNRFNFDAYRPFYCALALIVWRSLMPTSINRHRKCIGHYYNDLQVSRASKNATRPRGSRWSSVDPSPHREHYSGYHKAMANIFILALLSVQLQPVQALGRRPVVLKVPRRDPPAEGAIFSKGSALGKGSGLWRVSALTPDPAGMASLSPPAATTPAAQDIGITRTRTTTQADGLRATTAFSAGATSPSDAASSTSAAAAFRQTFPVGATSPFRAAPPRNDKTALVRLPPETVASAAGRTEPQPAIPTSSRIGASVPPALKRAGDEDAVTALPPRDDSAPGPSSAGPAPAGIAAPFFSGGGRTPAALSSDSAAITPLEMTSTRLEAQTRAIHTLLLQHRRLDPQDDAVLSLRHRVNLVVKFVRRPAHLSQLVQELLRPAGLYGANPGEWLSPDTQHQLFNGWLTGVLFNQTFEALLADTLADAGRQLTPHAALVGQLRHWLHQLMHQHDVQGGTLNYPARKYLLEEVAGKSAPALMSWPHDRRWSALPVVDLRWAYAHAGLRLARMARADEAQRATPHALSVDEAVDLGFALALLLEKRALPPEYLEIFQLPALLRYRYHFPDAAYPEEELRTRALERFILDVDAEMLANDPVRQFGMALDAWRSRRQLAQDAIVNRCPELARADAAAALQADTESYLNAHGPWHCSCPPPGEADLPPLPDIDGRFEEQNAELARHYATVDLLILSNTFARLDEVERDFIRLAQVTFARAERSPVAAFSAFELSGLHHSGQSVVDLVLELLPGVELLLARHQQEERIYALQLQEGRYLLSRVDRDDSRYHTLFPAPRHYRYKRYDLKIHEQQERLKQTGAPLEALAMTLATHHQTQFSTHLYQQGYDATFREQALDFLLSLVPFYDCVRLLSRGETANALLPCAFDALALVPVVGEASAISLHFGSALGRGGLFAVRRAVKVMACEQLLASALKQGGAVFVRHGVLPAARQLTPRAFAALGIATLRSLDPGFELAGYIGRVGAARLMEVARQLQPALPTLGNVISHVDARLPAAAAPAYRTGRLPGLEHEVPLLALAGDTYRGQTVFVRINPYSGDVCGIKYTLSPEGVLREVPKKLAVHLRNIRTQGLGGKGSKAAARKWAADVAGQVRSIDDLPGEVVENILRQLDLASLAAVAQLNDRYRQEAAHSLKQFSAQRQAAQLVTAARAFNVPAVQFFSAHGGSVAGFDQAAGLPLFAVQEGRVDLLTPLLAIAGVDPGATDLQGNTATLIAAGHRDGALLSALLARPDINVNAVNHEGSFALLNAVQHGYIDRVRQLLAVPDLDINADDHNGISPLLLAITQDRSDIALLLLHTPGIDVNSRDLRDITPLIMAAQTGNLPVSRALLAFAHLDVNAADNCGMTALMHAISHEYSELVTLLLAKPDIDINLRDTEEASALIWAAGKGNVGILRALNVMPNREINAADEHGFTPLIQACMQGHKPAVRMLLKISDVNINAVDEQGQTALMHALELNRADIVPMLLRQSRLDINLRDVAGNSALAIAVRRGRTAMLPALLRVPHIEVNSGDNEGLTPLMMAVMRHDTEAVRLLLAVRRIDVNRMDYNGASALLWAASDDHPAILQTLLLAKGIQINLSDTNLRTPLIQAALNGRSAMVRLLLAQPGIAINFTNQQGMTALMIAAENGEASIVRAITSAPGCNVNAQRHDGNSALLLAIRNNHRRCVELLLNTPGIDYNQHNHLGFSALTLALSSERRDLALRLLKLPNINVNDADLTGFTPLMRAVEINDAEVVDQLLKNPLLDVNASRDGGQSALSLAVSQDRLLCLLRLLNAPGIALDNADALGETALMQAVESDIALNVINMVRAPGVNVNRRDRRGATALAYAARRGNAMTVQILLNHNDIDINRGDQLGFTPLMRAAQGNHHAAIAELLTHPAIAINLRNISGMSALSLAVERGHTEAVQQLLSVAGVTIQQRDNAGRTPLTLAQHGRHPRIAALLERYAADAAAPR</sequence>
<evidence type="ECO:0000256" key="2">
    <source>
        <dbReference type="ARBA" id="ARBA00023043"/>
    </source>
</evidence>
<evidence type="ECO:0000313" key="6">
    <source>
        <dbReference type="EMBL" id="AHF76292.1"/>
    </source>
</evidence>
<feature type="repeat" description="ANK" evidence="3">
    <location>
        <begin position="1900"/>
        <end position="1933"/>
    </location>
</feature>
<dbReference type="InterPro" id="IPR002110">
    <property type="entry name" value="Ankyrin_rpt"/>
</dbReference>
<organism evidence="6 7">
    <name type="scientific">Sodalis praecaptivus</name>
    <dbReference type="NCBI Taxonomy" id="1239307"/>
    <lineage>
        <taxon>Bacteria</taxon>
        <taxon>Pseudomonadati</taxon>
        <taxon>Pseudomonadota</taxon>
        <taxon>Gammaproteobacteria</taxon>
        <taxon>Enterobacterales</taxon>
        <taxon>Bruguierivoracaceae</taxon>
        <taxon>Sodalis</taxon>
    </lineage>
</organism>
<feature type="region of interest" description="Disordered" evidence="4">
    <location>
        <begin position="150"/>
        <end position="181"/>
    </location>
</feature>
<dbReference type="Proteomes" id="UP000019028">
    <property type="component" value="Chromosome"/>
</dbReference>
<dbReference type="PANTHER" id="PTHR24198:SF165">
    <property type="entry name" value="ANKYRIN REPEAT-CONTAINING PROTEIN-RELATED"/>
    <property type="match status" value="1"/>
</dbReference>
<dbReference type="PROSITE" id="PS50181">
    <property type="entry name" value="FBOX"/>
    <property type="match status" value="1"/>
</dbReference>
<dbReference type="PANTHER" id="PTHR24198">
    <property type="entry name" value="ANKYRIN REPEAT AND PROTEIN KINASE DOMAIN-CONTAINING PROTEIN"/>
    <property type="match status" value="1"/>
</dbReference>
<proteinExistence type="predicted"/>
<feature type="repeat" description="ANK" evidence="3">
    <location>
        <begin position="1526"/>
        <end position="1547"/>
    </location>
</feature>
<dbReference type="InterPro" id="IPR036770">
    <property type="entry name" value="Ankyrin_rpt-contain_sf"/>
</dbReference>
<gene>
    <name evidence="6" type="ORF">Sant_1223</name>
</gene>